<dbReference type="PROSITE" id="PS50995">
    <property type="entry name" value="HTH_MARR_2"/>
    <property type="match status" value="1"/>
</dbReference>
<keyword evidence="6" id="KW-1185">Reference proteome</keyword>
<feature type="domain" description="HTH marR-type" evidence="4">
    <location>
        <begin position="8"/>
        <end position="141"/>
    </location>
</feature>
<comment type="caution">
    <text evidence="5">The sequence shown here is derived from an EMBL/GenBank/DDBJ whole genome shotgun (WGS) entry which is preliminary data.</text>
</comment>
<accession>A0A846MYZ8</accession>
<name>A0A846MYZ8_9PROT</name>
<dbReference type="PANTHER" id="PTHR42756:SF1">
    <property type="entry name" value="TRANSCRIPTIONAL REPRESSOR OF EMRAB OPERON"/>
    <property type="match status" value="1"/>
</dbReference>
<sequence length="151" mass="16838">MDSVKQSKREFVFRMMSLSKAYRRYANEELERSGLSHSTAMVVMLLSETRAECSQKFLADHLDVAPASMVPLLKQIEAAGLITRRQDAEDKRVNNIELTPAGVTLAKEARRVLDGVRQRLFVGIDPADVEASLRVLEGLQSALAAQKPRVK</sequence>
<dbReference type="GO" id="GO:0003677">
    <property type="term" value="F:DNA binding"/>
    <property type="evidence" value="ECO:0007669"/>
    <property type="project" value="UniProtKB-KW"/>
</dbReference>
<evidence type="ECO:0000313" key="5">
    <source>
        <dbReference type="EMBL" id="NIK88874.1"/>
    </source>
</evidence>
<dbReference type="SUPFAM" id="SSF46785">
    <property type="entry name" value="Winged helix' DNA-binding domain"/>
    <property type="match status" value="1"/>
</dbReference>
<evidence type="ECO:0000256" key="2">
    <source>
        <dbReference type="ARBA" id="ARBA00023125"/>
    </source>
</evidence>
<organism evidence="5 6">
    <name type="scientific">Rhizomicrobium palustre</name>
    <dbReference type="NCBI Taxonomy" id="189966"/>
    <lineage>
        <taxon>Bacteria</taxon>
        <taxon>Pseudomonadati</taxon>
        <taxon>Pseudomonadota</taxon>
        <taxon>Alphaproteobacteria</taxon>
        <taxon>Micropepsales</taxon>
        <taxon>Micropepsaceae</taxon>
        <taxon>Rhizomicrobium</taxon>
    </lineage>
</organism>
<dbReference type="InterPro" id="IPR036390">
    <property type="entry name" value="WH_DNA-bd_sf"/>
</dbReference>
<dbReference type="PANTHER" id="PTHR42756">
    <property type="entry name" value="TRANSCRIPTIONAL REGULATOR, MARR"/>
    <property type="match status" value="1"/>
</dbReference>
<protein>
    <submittedName>
        <fullName evidence="5">MarR family transcriptional regulator for hemolysin</fullName>
    </submittedName>
</protein>
<dbReference type="Gene3D" id="1.10.10.10">
    <property type="entry name" value="Winged helix-like DNA-binding domain superfamily/Winged helix DNA-binding domain"/>
    <property type="match status" value="1"/>
</dbReference>
<keyword evidence="2" id="KW-0238">DNA-binding</keyword>
<evidence type="ECO:0000259" key="4">
    <source>
        <dbReference type="PROSITE" id="PS50995"/>
    </source>
</evidence>
<dbReference type="Pfam" id="PF01047">
    <property type="entry name" value="MarR"/>
    <property type="match status" value="1"/>
</dbReference>
<dbReference type="InterPro" id="IPR036388">
    <property type="entry name" value="WH-like_DNA-bd_sf"/>
</dbReference>
<keyword evidence="3" id="KW-0804">Transcription</keyword>
<proteinExistence type="predicted"/>
<evidence type="ECO:0000256" key="1">
    <source>
        <dbReference type="ARBA" id="ARBA00023015"/>
    </source>
</evidence>
<evidence type="ECO:0000313" key="6">
    <source>
        <dbReference type="Proteomes" id="UP000570514"/>
    </source>
</evidence>
<dbReference type="SMART" id="SM00347">
    <property type="entry name" value="HTH_MARR"/>
    <property type="match status" value="1"/>
</dbReference>
<gene>
    <name evidence="5" type="ORF">FHS83_002192</name>
</gene>
<dbReference type="RefSeq" id="WP_167083009.1">
    <property type="nucleotide sequence ID" value="NZ_BAAADC010000001.1"/>
</dbReference>
<dbReference type="AlphaFoldDB" id="A0A846MYZ8"/>
<dbReference type="Proteomes" id="UP000570514">
    <property type="component" value="Unassembled WGS sequence"/>
</dbReference>
<dbReference type="InterPro" id="IPR000835">
    <property type="entry name" value="HTH_MarR-typ"/>
</dbReference>
<evidence type="ECO:0000256" key="3">
    <source>
        <dbReference type="ARBA" id="ARBA00023163"/>
    </source>
</evidence>
<dbReference type="GO" id="GO:0003700">
    <property type="term" value="F:DNA-binding transcription factor activity"/>
    <property type="evidence" value="ECO:0007669"/>
    <property type="project" value="InterPro"/>
</dbReference>
<keyword evidence="1" id="KW-0805">Transcription regulation</keyword>
<reference evidence="5 6" key="1">
    <citation type="submission" date="2020-03" db="EMBL/GenBank/DDBJ databases">
        <title>Genomic Encyclopedia of Type Strains, Phase IV (KMG-IV): sequencing the most valuable type-strain genomes for metagenomic binning, comparative biology and taxonomic classification.</title>
        <authorList>
            <person name="Goeker M."/>
        </authorList>
    </citation>
    <scope>NUCLEOTIDE SEQUENCE [LARGE SCALE GENOMIC DNA]</scope>
    <source>
        <strain evidence="5 6">DSM 19867</strain>
    </source>
</reference>
<dbReference type="EMBL" id="JAASRM010000001">
    <property type="protein sequence ID" value="NIK88874.1"/>
    <property type="molecule type" value="Genomic_DNA"/>
</dbReference>